<accession>A0A166AYS6</accession>
<dbReference type="InParanoid" id="A0A166AYS6"/>
<gene>
    <name evidence="2" type="ORF">EXIGLDRAFT_705740</name>
</gene>
<sequence>MPRSGSTPPHRTKKRAKRQTHDTNAKRPGQCRYASPFSGVACGKRLSRQEDFPRHIAKVHARKEAEYVRDSHLHISTFDNASDDTYMSMGVPQGAILRRTRRDVDRQLQNFRSATVSTISFALTDQSPLLLHDVGFDVQPGRTSSAMSSEPASANSFSYDSPVVDYRPFEIDYAAFGVPEANSVLAGSSDAGANVIVPLVYSQRLLPSYGEITHQVRTIYVFAAAT</sequence>
<dbReference type="AlphaFoldDB" id="A0A166AYS6"/>
<name>A0A166AYS6_EXIGL</name>
<feature type="region of interest" description="Disordered" evidence="1">
    <location>
        <begin position="1"/>
        <end position="32"/>
    </location>
</feature>
<evidence type="ECO:0000313" key="2">
    <source>
        <dbReference type="EMBL" id="KZV96349.1"/>
    </source>
</evidence>
<reference evidence="2 3" key="1">
    <citation type="journal article" date="2016" name="Mol. Biol. Evol.">
        <title>Comparative Genomics of Early-Diverging Mushroom-Forming Fungi Provides Insights into the Origins of Lignocellulose Decay Capabilities.</title>
        <authorList>
            <person name="Nagy L.G."/>
            <person name="Riley R."/>
            <person name="Tritt A."/>
            <person name="Adam C."/>
            <person name="Daum C."/>
            <person name="Floudas D."/>
            <person name="Sun H."/>
            <person name="Yadav J.S."/>
            <person name="Pangilinan J."/>
            <person name="Larsson K.H."/>
            <person name="Matsuura K."/>
            <person name="Barry K."/>
            <person name="Labutti K."/>
            <person name="Kuo R."/>
            <person name="Ohm R.A."/>
            <person name="Bhattacharya S.S."/>
            <person name="Shirouzu T."/>
            <person name="Yoshinaga Y."/>
            <person name="Martin F.M."/>
            <person name="Grigoriev I.V."/>
            <person name="Hibbett D.S."/>
        </authorList>
    </citation>
    <scope>NUCLEOTIDE SEQUENCE [LARGE SCALE GENOMIC DNA]</scope>
    <source>
        <strain evidence="2 3">HHB12029</strain>
    </source>
</reference>
<keyword evidence="3" id="KW-1185">Reference proteome</keyword>
<evidence type="ECO:0000256" key="1">
    <source>
        <dbReference type="SAM" id="MobiDB-lite"/>
    </source>
</evidence>
<dbReference type="Proteomes" id="UP000077266">
    <property type="component" value="Unassembled WGS sequence"/>
</dbReference>
<dbReference type="EMBL" id="KV425944">
    <property type="protein sequence ID" value="KZV96349.1"/>
    <property type="molecule type" value="Genomic_DNA"/>
</dbReference>
<evidence type="ECO:0000313" key="3">
    <source>
        <dbReference type="Proteomes" id="UP000077266"/>
    </source>
</evidence>
<proteinExistence type="predicted"/>
<protein>
    <submittedName>
        <fullName evidence="2">Uncharacterized protein</fullName>
    </submittedName>
</protein>
<organism evidence="2 3">
    <name type="scientific">Exidia glandulosa HHB12029</name>
    <dbReference type="NCBI Taxonomy" id="1314781"/>
    <lineage>
        <taxon>Eukaryota</taxon>
        <taxon>Fungi</taxon>
        <taxon>Dikarya</taxon>
        <taxon>Basidiomycota</taxon>
        <taxon>Agaricomycotina</taxon>
        <taxon>Agaricomycetes</taxon>
        <taxon>Auriculariales</taxon>
        <taxon>Exidiaceae</taxon>
        <taxon>Exidia</taxon>
    </lineage>
</organism>